<keyword evidence="2" id="KW-0472">Membrane</keyword>
<evidence type="ECO:0000259" key="4">
    <source>
        <dbReference type="Pfam" id="PF25967"/>
    </source>
</evidence>
<dbReference type="NCBIfam" id="TIGR01730">
    <property type="entry name" value="RND_mfp"/>
    <property type="match status" value="1"/>
</dbReference>
<dbReference type="PANTHER" id="PTHR30469">
    <property type="entry name" value="MULTIDRUG RESISTANCE PROTEIN MDTA"/>
    <property type="match status" value="1"/>
</dbReference>
<dbReference type="InterPro" id="IPR058627">
    <property type="entry name" value="MdtA-like_C"/>
</dbReference>
<feature type="domain" description="CusB-like beta-barrel" evidence="3">
    <location>
        <begin position="211"/>
        <end position="286"/>
    </location>
</feature>
<comment type="similarity">
    <text evidence="1">Belongs to the membrane fusion protein (MFP) (TC 8.A.1) family.</text>
</comment>
<organism evidence="5 6">
    <name type="scientific">Candidatus Daviesbacteria bacterium RIFCSPHIGHO2_01_FULL_40_11</name>
    <dbReference type="NCBI Taxonomy" id="1797762"/>
    <lineage>
        <taxon>Bacteria</taxon>
        <taxon>Candidatus Daviesiibacteriota</taxon>
    </lineage>
</organism>
<dbReference type="AlphaFoldDB" id="A0A1F5JJ33"/>
<dbReference type="EMBL" id="MFCP01000017">
    <property type="protein sequence ID" value="OGE28643.1"/>
    <property type="molecule type" value="Genomic_DNA"/>
</dbReference>
<keyword evidence="2" id="KW-0812">Transmembrane</keyword>
<gene>
    <name evidence="5" type="ORF">A2867_04325</name>
</gene>
<evidence type="ECO:0008006" key="7">
    <source>
        <dbReference type="Google" id="ProtNLM"/>
    </source>
</evidence>
<accession>A0A1F5JJ33</accession>
<reference evidence="5 6" key="1">
    <citation type="journal article" date="2016" name="Nat. Commun.">
        <title>Thousands of microbial genomes shed light on interconnected biogeochemical processes in an aquifer system.</title>
        <authorList>
            <person name="Anantharaman K."/>
            <person name="Brown C.T."/>
            <person name="Hug L.A."/>
            <person name="Sharon I."/>
            <person name="Castelle C.J."/>
            <person name="Probst A.J."/>
            <person name="Thomas B.C."/>
            <person name="Singh A."/>
            <person name="Wilkins M.J."/>
            <person name="Karaoz U."/>
            <person name="Brodie E.L."/>
            <person name="Williams K.H."/>
            <person name="Hubbard S.S."/>
            <person name="Banfield J.F."/>
        </authorList>
    </citation>
    <scope>NUCLEOTIDE SEQUENCE [LARGE SCALE GENOMIC DNA]</scope>
</reference>
<feature type="domain" description="Multidrug resistance protein MdtA-like C-terminal permuted SH3" evidence="4">
    <location>
        <begin position="295"/>
        <end position="345"/>
    </location>
</feature>
<dbReference type="Pfam" id="PF25967">
    <property type="entry name" value="RND-MFP_C"/>
    <property type="match status" value="1"/>
</dbReference>
<feature type="transmembrane region" description="Helical" evidence="2">
    <location>
        <begin position="14"/>
        <end position="32"/>
    </location>
</feature>
<feature type="non-terminal residue" evidence="5">
    <location>
        <position position="347"/>
    </location>
</feature>
<keyword evidence="2" id="KW-1133">Transmembrane helix</keyword>
<dbReference type="PANTHER" id="PTHR30469:SF33">
    <property type="entry name" value="SLR1207 PROTEIN"/>
    <property type="match status" value="1"/>
</dbReference>
<comment type="caution">
    <text evidence="5">The sequence shown here is derived from an EMBL/GenBank/DDBJ whole genome shotgun (WGS) entry which is preliminary data.</text>
</comment>
<dbReference type="GO" id="GO:0015562">
    <property type="term" value="F:efflux transmembrane transporter activity"/>
    <property type="evidence" value="ECO:0007669"/>
    <property type="project" value="TreeGrafter"/>
</dbReference>
<dbReference type="Gene3D" id="2.40.50.100">
    <property type="match status" value="1"/>
</dbReference>
<dbReference type="Gene3D" id="2.40.30.170">
    <property type="match status" value="1"/>
</dbReference>
<dbReference type="Proteomes" id="UP000177555">
    <property type="component" value="Unassembled WGS sequence"/>
</dbReference>
<evidence type="ECO:0000256" key="2">
    <source>
        <dbReference type="SAM" id="Phobius"/>
    </source>
</evidence>
<evidence type="ECO:0000256" key="1">
    <source>
        <dbReference type="ARBA" id="ARBA00009477"/>
    </source>
</evidence>
<dbReference type="Gene3D" id="2.40.420.20">
    <property type="match status" value="1"/>
</dbReference>
<dbReference type="Pfam" id="PF25954">
    <property type="entry name" value="Beta-barrel_RND_2"/>
    <property type="match status" value="1"/>
</dbReference>
<dbReference type="InterPro" id="IPR006143">
    <property type="entry name" value="RND_pump_MFP"/>
</dbReference>
<name>A0A1F5JJ33_9BACT</name>
<evidence type="ECO:0000313" key="5">
    <source>
        <dbReference type="EMBL" id="OGE28643.1"/>
    </source>
</evidence>
<dbReference type="SUPFAM" id="SSF111369">
    <property type="entry name" value="HlyD-like secretion proteins"/>
    <property type="match status" value="1"/>
</dbReference>
<evidence type="ECO:0000259" key="3">
    <source>
        <dbReference type="Pfam" id="PF25954"/>
    </source>
</evidence>
<dbReference type="InterPro" id="IPR058792">
    <property type="entry name" value="Beta-barrel_RND_2"/>
</dbReference>
<dbReference type="GO" id="GO:1990281">
    <property type="term" value="C:efflux pump complex"/>
    <property type="evidence" value="ECO:0007669"/>
    <property type="project" value="TreeGrafter"/>
</dbReference>
<sequence>MGVLKLLRPTRKKVVILAILVIAAFLVFNFFGRPKQNQLQFANVTRQDIKATVSSSGNLTGKSSADLRFKTPGKLIFINVKTGDKVFAGQVIAGLDTQDLSIALQQTQNTLRDKQATTDKVLDDIHLFQYGNGGFESVGSANETMTQRQLRTTAEVARDNAFDSIKAVQRDFQDTVIISPIGGLVTQAIQVPNQTVTGADLITQVVDTSTVYFDTDVDEADLGKVSLGLPTEITLDAYPDSVFNGIVDQILPQTKITTQGATVVTIRIKLDNPAVTFVNGLTGQAAIIIESAKGALTIPQEALREDNTVVVQQDQVLRSQKVIPGIRSDTDVEIKEGLQENEKVLLS</sequence>
<protein>
    <recommendedName>
        <fullName evidence="7">RND efflux pump membrane fusion protein barrel-sandwich domain-containing protein</fullName>
    </recommendedName>
</protein>
<proteinExistence type="inferred from homology"/>
<evidence type="ECO:0000313" key="6">
    <source>
        <dbReference type="Proteomes" id="UP000177555"/>
    </source>
</evidence>